<gene>
    <name evidence="1" type="ORF">ARMSODRAFT_977521</name>
</gene>
<proteinExistence type="predicted"/>
<dbReference type="AlphaFoldDB" id="A0A2H3B6U4"/>
<accession>A0A2H3B6U4</accession>
<evidence type="ECO:0000313" key="2">
    <source>
        <dbReference type="Proteomes" id="UP000218334"/>
    </source>
</evidence>
<reference evidence="2" key="1">
    <citation type="journal article" date="2017" name="Nat. Ecol. Evol.">
        <title>Genome expansion and lineage-specific genetic innovations in the forest pathogenic fungi Armillaria.</title>
        <authorList>
            <person name="Sipos G."/>
            <person name="Prasanna A.N."/>
            <person name="Walter M.C."/>
            <person name="O'Connor E."/>
            <person name="Balint B."/>
            <person name="Krizsan K."/>
            <person name="Kiss B."/>
            <person name="Hess J."/>
            <person name="Varga T."/>
            <person name="Slot J."/>
            <person name="Riley R."/>
            <person name="Boka B."/>
            <person name="Rigling D."/>
            <person name="Barry K."/>
            <person name="Lee J."/>
            <person name="Mihaltcheva S."/>
            <person name="LaButti K."/>
            <person name="Lipzen A."/>
            <person name="Waldron R."/>
            <person name="Moloney N.M."/>
            <person name="Sperisen C."/>
            <person name="Kredics L."/>
            <person name="Vagvoelgyi C."/>
            <person name="Patrignani A."/>
            <person name="Fitzpatrick D."/>
            <person name="Nagy I."/>
            <person name="Doyle S."/>
            <person name="Anderson J.B."/>
            <person name="Grigoriev I.V."/>
            <person name="Gueldener U."/>
            <person name="Muensterkoetter M."/>
            <person name="Nagy L.G."/>
        </authorList>
    </citation>
    <scope>NUCLEOTIDE SEQUENCE [LARGE SCALE GENOMIC DNA]</scope>
    <source>
        <strain evidence="2">28-4</strain>
    </source>
</reference>
<keyword evidence="2" id="KW-1185">Reference proteome</keyword>
<protein>
    <submittedName>
        <fullName evidence="1">Uncharacterized protein</fullName>
    </submittedName>
</protein>
<organism evidence="1 2">
    <name type="scientific">Armillaria solidipes</name>
    <dbReference type="NCBI Taxonomy" id="1076256"/>
    <lineage>
        <taxon>Eukaryota</taxon>
        <taxon>Fungi</taxon>
        <taxon>Dikarya</taxon>
        <taxon>Basidiomycota</taxon>
        <taxon>Agaricomycotina</taxon>
        <taxon>Agaricomycetes</taxon>
        <taxon>Agaricomycetidae</taxon>
        <taxon>Agaricales</taxon>
        <taxon>Marasmiineae</taxon>
        <taxon>Physalacriaceae</taxon>
        <taxon>Armillaria</taxon>
    </lineage>
</organism>
<dbReference type="STRING" id="1076256.A0A2H3B6U4"/>
<dbReference type="EMBL" id="KZ293440">
    <property type="protein sequence ID" value="PBK66629.1"/>
    <property type="molecule type" value="Genomic_DNA"/>
</dbReference>
<sequence>MLELDPSDPIFQGDETVLVGENGKTAMEELWDEYTLRPTVTNQQTGESSQAPLTAWRVKYYGEYELQAEDIVSQEYDRFAGRPRYSLQPQLFETVQTTLNELQAALTVAATMVPGRTT</sequence>
<name>A0A2H3B6U4_9AGAR</name>
<dbReference type="Proteomes" id="UP000218334">
    <property type="component" value="Unassembled WGS sequence"/>
</dbReference>
<evidence type="ECO:0000313" key="1">
    <source>
        <dbReference type="EMBL" id="PBK66629.1"/>
    </source>
</evidence>